<reference evidence="4" key="1">
    <citation type="journal article" date="2016" name="G3 (Bethesda)">
        <title>First Draft Assembly and Annotation of the Genome of a California Endemic Oak Quercus lobata Nee (Fagaceae).</title>
        <authorList>
            <person name="Sork V.L."/>
            <person name="Fitz-Gibbon S.T."/>
            <person name="Puiu D."/>
            <person name="Crepeau M."/>
            <person name="Gugger P.F."/>
            <person name="Sherman R."/>
            <person name="Stevens K."/>
            <person name="Langley C.H."/>
            <person name="Pellegrini M."/>
            <person name="Salzberg S.L."/>
        </authorList>
    </citation>
    <scope>NUCLEOTIDE SEQUENCE [LARGE SCALE GENOMIC DNA]</scope>
    <source>
        <strain evidence="4">cv. SW786</strain>
    </source>
</reference>
<name>A0A7N2KVB8_QUELO</name>
<keyword evidence="2" id="KW-1133">Transmembrane helix</keyword>
<accession>A0A7N2KVB8</accession>
<reference evidence="3" key="2">
    <citation type="submission" date="2021-01" db="UniProtKB">
        <authorList>
            <consortium name="EnsemblPlants"/>
        </authorList>
    </citation>
    <scope>IDENTIFICATION</scope>
</reference>
<protein>
    <recommendedName>
        <fullName evidence="5">Retrotransposon Copia-like N-terminal domain-containing protein</fullName>
    </recommendedName>
</protein>
<evidence type="ECO:0000256" key="1">
    <source>
        <dbReference type="SAM" id="MobiDB-lite"/>
    </source>
</evidence>
<dbReference type="EnsemblPlants" id="QL02p033098:mrna">
    <property type="protein sequence ID" value="QL02p033098:mrna"/>
    <property type="gene ID" value="QL02p033098"/>
</dbReference>
<keyword evidence="2" id="KW-0812">Transmembrane</keyword>
<proteinExistence type="predicted"/>
<evidence type="ECO:0008006" key="5">
    <source>
        <dbReference type="Google" id="ProtNLM"/>
    </source>
</evidence>
<dbReference type="Gramene" id="QL02p033098:mrna">
    <property type="protein sequence ID" value="QL02p033098:mrna"/>
    <property type="gene ID" value="QL02p033098"/>
</dbReference>
<dbReference type="InParanoid" id="A0A7N2KVB8"/>
<sequence length="281" mass="31587">MQREIDDLKRKLHHAQQRQSRSRLDAPSDDESDDDYRRRSRTPPSSTSTTASNHDIYPSLLLLFNMMSMMIVKLDYNNYLVWRLQIEVILEAYSMINFIEDSNGAPDHFLKDSSTSAIEAEAIIIITEVVAMVEAMVTVNPMGILVLVMVVRLMDLMAMVKVHSLDLLLVQNGHTTLDCYDRMNFAYQGRHALAKLVSMATSSMATVASSNQNSFWLTDTGAFDHVTPDLVQLSLHQQPTVGNESVTVGSWQELLVTHFGNGKILYKGLSKDGVYPIPLLH</sequence>
<evidence type="ECO:0000256" key="2">
    <source>
        <dbReference type="SAM" id="Phobius"/>
    </source>
</evidence>
<feature type="compositionally biased region" description="Low complexity" evidence="1">
    <location>
        <begin position="42"/>
        <end position="51"/>
    </location>
</feature>
<dbReference type="Proteomes" id="UP000594261">
    <property type="component" value="Chromosome 2"/>
</dbReference>
<evidence type="ECO:0000313" key="4">
    <source>
        <dbReference type="Proteomes" id="UP000594261"/>
    </source>
</evidence>
<organism evidence="3 4">
    <name type="scientific">Quercus lobata</name>
    <name type="common">Valley oak</name>
    <dbReference type="NCBI Taxonomy" id="97700"/>
    <lineage>
        <taxon>Eukaryota</taxon>
        <taxon>Viridiplantae</taxon>
        <taxon>Streptophyta</taxon>
        <taxon>Embryophyta</taxon>
        <taxon>Tracheophyta</taxon>
        <taxon>Spermatophyta</taxon>
        <taxon>Magnoliopsida</taxon>
        <taxon>eudicotyledons</taxon>
        <taxon>Gunneridae</taxon>
        <taxon>Pentapetalae</taxon>
        <taxon>rosids</taxon>
        <taxon>fabids</taxon>
        <taxon>Fagales</taxon>
        <taxon>Fagaceae</taxon>
        <taxon>Quercus</taxon>
    </lineage>
</organism>
<keyword evidence="2" id="KW-0472">Membrane</keyword>
<dbReference type="AlphaFoldDB" id="A0A7N2KVB8"/>
<feature type="region of interest" description="Disordered" evidence="1">
    <location>
        <begin position="1"/>
        <end position="51"/>
    </location>
</feature>
<evidence type="ECO:0000313" key="3">
    <source>
        <dbReference type="EnsemblPlants" id="QL02p033098:mrna"/>
    </source>
</evidence>
<keyword evidence="4" id="KW-1185">Reference proteome</keyword>
<feature type="transmembrane region" description="Helical" evidence="2">
    <location>
        <begin position="122"/>
        <end position="151"/>
    </location>
</feature>